<dbReference type="SMART" id="SM00054">
    <property type="entry name" value="EFh"/>
    <property type="match status" value="1"/>
</dbReference>
<dbReference type="InterPro" id="IPR018247">
    <property type="entry name" value="EF_Hand_1_Ca_BS"/>
</dbReference>
<dbReference type="GO" id="GO:0005509">
    <property type="term" value="F:calcium ion binding"/>
    <property type="evidence" value="ECO:0007669"/>
    <property type="project" value="InterPro"/>
</dbReference>
<feature type="compositionally biased region" description="Basic and acidic residues" evidence="3">
    <location>
        <begin position="765"/>
        <end position="783"/>
    </location>
</feature>
<dbReference type="Pfam" id="PF01023">
    <property type="entry name" value="S_100"/>
    <property type="match status" value="1"/>
</dbReference>
<evidence type="ECO:0000256" key="1">
    <source>
        <dbReference type="ARBA" id="ARBA00022723"/>
    </source>
</evidence>
<dbReference type="GO" id="GO:0051896">
    <property type="term" value="P:regulation of phosphatidylinositol 3-kinase/protein kinase B signal transduction"/>
    <property type="evidence" value="ECO:0007669"/>
    <property type="project" value="TreeGrafter"/>
</dbReference>
<evidence type="ECO:0000256" key="3">
    <source>
        <dbReference type="SAM" id="MobiDB-lite"/>
    </source>
</evidence>
<keyword evidence="1" id="KW-0479">Metal-binding</keyword>
<feature type="compositionally biased region" description="Low complexity" evidence="3">
    <location>
        <begin position="343"/>
        <end position="355"/>
    </location>
</feature>
<dbReference type="GO" id="GO:0048306">
    <property type="term" value="F:calcium-dependent protein binding"/>
    <property type="evidence" value="ECO:0007669"/>
    <property type="project" value="TreeGrafter"/>
</dbReference>
<dbReference type="InterPro" id="IPR034325">
    <property type="entry name" value="S-100_dom"/>
</dbReference>
<feature type="compositionally biased region" description="Polar residues" evidence="3">
    <location>
        <begin position="311"/>
        <end position="333"/>
    </location>
</feature>
<dbReference type="InterPro" id="IPR011992">
    <property type="entry name" value="EF-hand-dom_pair"/>
</dbReference>
<dbReference type="PANTHER" id="PTHR11639:SF26">
    <property type="entry name" value="CORNULIN"/>
    <property type="match status" value="1"/>
</dbReference>
<name>A0A8J6A8L2_GALPY</name>
<dbReference type="GO" id="GO:0071345">
    <property type="term" value="P:cellular response to cytokine stimulus"/>
    <property type="evidence" value="ECO:0007669"/>
    <property type="project" value="TreeGrafter"/>
</dbReference>
<keyword evidence="2" id="KW-0106">Calcium</keyword>
<dbReference type="EMBL" id="JAGFMF010011790">
    <property type="protein sequence ID" value="KAG8512695.1"/>
    <property type="molecule type" value="Genomic_DNA"/>
</dbReference>
<dbReference type="Gene3D" id="1.10.238.10">
    <property type="entry name" value="EF-hand"/>
    <property type="match status" value="1"/>
</dbReference>
<feature type="region of interest" description="Disordered" evidence="3">
    <location>
        <begin position="283"/>
        <end position="564"/>
    </location>
</feature>
<dbReference type="GO" id="GO:0005615">
    <property type="term" value="C:extracellular space"/>
    <property type="evidence" value="ECO:0007669"/>
    <property type="project" value="TreeGrafter"/>
</dbReference>
<evidence type="ECO:0000313" key="5">
    <source>
        <dbReference type="EMBL" id="KAG8512695.1"/>
    </source>
</evidence>
<feature type="compositionally biased region" description="Polar residues" evidence="3">
    <location>
        <begin position="456"/>
        <end position="555"/>
    </location>
</feature>
<dbReference type="SUPFAM" id="SSF47473">
    <property type="entry name" value="EF-hand"/>
    <property type="match status" value="1"/>
</dbReference>
<proteinExistence type="predicted"/>
<reference evidence="5" key="1">
    <citation type="journal article" date="2021" name="Evol. Appl.">
        <title>The genome of the Pyrenean desman and the effects of bottlenecks and inbreeding on the genomic landscape of an endangered species.</title>
        <authorList>
            <person name="Escoda L."/>
            <person name="Castresana J."/>
        </authorList>
    </citation>
    <scope>NUCLEOTIDE SEQUENCE</scope>
    <source>
        <strain evidence="5">IBE-C5619</strain>
    </source>
</reference>
<feature type="compositionally biased region" description="Polar residues" evidence="3">
    <location>
        <begin position="427"/>
        <end position="439"/>
    </location>
</feature>
<gene>
    <name evidence="5" type="ORF">J0S82_006231</name>
</gene>
<comment type="caution">
    <text evidence="5">The sequence shown here is derived from an EMBL/GenBank/DDBJ whole genome shotgun (WGS) entry which is preliminary data.</text>
</comment>
<evidence type="ECO:0000256" key="2">
    <source>
        <dbReference type="ARBA" id="ARBA00022837"/>
    </source>
</evidence>
<dbReference type="SMART" id="SM01394">
    <property type="entry name" value="S_100"/>
    <property type="match status" value="1"/>
</dbReference>
<organism evidence="5 6">
    <name type="scientific">Galemys pyrenaicus</name>
    <name type="common">Iberian desman</name>
    <name type="synonym">Pyrenean desman</name>
    <dbReference type="NCBI Taxonomy" id="202257"/>
    <lineage>
        <taxon>Eukaryota</taxon>
        <taxon>Metazoa</taxon>
        <taxon>Chordata</taxon>
        <taxon>Craniata</taxon>
        <taxon>Vertebrata</taxon>
        <taxon>Euteleostomi</taxon>
        <taxon>Mammalia</taxon>
        <taxon>Eutheria</taxon>
        <taxon>Laurasiatheria</taxon>
        <taxon>Eulipotyphla</taxon>
        <taxon>Talpidae</taxon>
        <taxon>Galemys</taxon>
    </lineage>
</organism>
<feature type="region of interest" description="Disordered" evidence="3">
    <location>
        <begin position="711"/>
        <end position="789"/>
    </location>
</feature>
<evidence type="ECO:0000313" key="6">
    <source>
        <dbReference type="Proteomes" id="UP000700334"/>
    </source>
</evidence>
<dbReference type="Proteomes" id="UP000700334">
    <property type="component" value="Unassembled WGS sequence"/>
</dbReference>
<protein>
    <submittedName>
        <fullName evidence="5">Cornulin</fullName>
    </submittedName>
</protein>
<feature type="compositionally biased region" description="Low complexity" evidence="3">
    <location>
        <begin position="735"/>
        <end position="744"/>
    </location>
</feature>
<dbReference type="PANTHER" id="PTHR11639">
    <property type="entry name" value="S100 CALCIUM-BINDING PROTEIN"/>
    <property type="match status" value="1"/>
</dbReference>
<dbReference type="OrthoDB" id="9451669at2759"/>
<dbReference type="PROSITE" id="PS00018">
    <property type="entry name" value="EF_HAND_1"/>
    <property type="match status" value="1"/>
</dbReference>
<keyword evidence="6" id="KW-1185">Reference proteome</keyword>
<dbReference type="InterPro" id="IPR013787">
    <property type="entry name" value="S100_Ca-bd_sub"/>
</dbReference>
<accession>A0A8J6A8L2</accession>
<dbReference type="CDD" id="cd00213">
    <property type="entry name" value="S-100"/>
    <property type="match status" value="1"/>
</dbReference>
<evidence type="ECO:0000259" key="4">
    <source>
        <dbReference type="PROSITE" id="PS50222"/>
    </source>
</evidence>
<dbReference type="GO" id="GO:1902808">
    <property type="term" value="P:positive regulation of cell cycle G1/S phase transition"/>
    <property type="evidence" value="ECO:0007669"/>
    <property type="project" value="TreeGrafter"/>
</dbReference>
<dbReference type="InterPro" id="IPR002048">
    <property type="entry name" value="EF_hand_dom"/>
</dbReference>
<feature type="compositionally biased region" description="Low complexity" evidence="3">
    <location>
        <begin position="405"/>
        <end position="426"/>
    </location>
</feature>
<feature type="compositionally biased region" description="Basic and acidic residues" evidence="3">
    <location>
        <begin position="395"/>
        <end position="404"/>
    </location>
</feature>
<feature type="compositionally biased region" description="Polar residues" evidence="3">
    <location>
        <begin position="711"/>
        <end position="721"/>
    </location>
</feature>
<dbReference type="GO" id="GO:0046914">
    <property type="term" value="F:transition metal ion binding"/>
    <property type="evidence" value="ECO:0007669"/>
    <property type="project" value="InterPro"/>
</dbReference>
<dbReference type="PROSITE" id="PS50222">
    <property type="entry name" value="EF_HAND_2"/>
    <property type="match status" value="1"/>
</dbReference>
<feature type="domain" description="EF-hand" evidence="4">
    <location>
        <begin position="239"/>
        <end position="274"/>
    </location>
</feature>
<feature type="non-terminal residue" evidence="5">
    <location>
        <position position="789"/>
    </location>
</feature>
<dbReference type="AlphaFoldDB" id="A0A8J6A8L2"/>
<sequence>DWSQPSCADRLCGPHLLLCLWPPHLRCSCRAIRKPAVTHTQALPAPSPPSLRAACLRVSAETESVHQDPQPVMDTGKELAYRETGRERGLRLDVSPGLYLSLIQPHPGLTLTCAQIPVKEKGNLSLQSGTIPQGCGQDGATHLWAGCALSQVPGLRPGLTVKRAWTQNGKASHPKKAHPLRSSSLHLTLKMPQLLRNINGIIEAFGRYGRTEGDCTVLTRGELKRLLEQEFADVIVKPHDPATVEEVLRLLDEDNTGTVEFKEFLVLVFKVAQACFKTLSEGPEGACGSQGLEGGQRSVSAVGRAGKGQKQEGSSSAQREQASGGQAHTQASGGQAGLAAHTQGQGFSSAQSGGSDRQAEPQRQQRGHVEQTQRVGGDKSQQTRERGSEGQVQTREQEGAHQRGETVTATGTRTQTGTTQTVEQDTNQQRGSTGTGSHVSTRDQAGGAGTQGQDRSQTGQVVTGGHAQTQVGTHSQTTQQNRSHQTGSTGAQSQGSTHDQTGGAGTQVQHKYQTGQVVTGGHAQTQVGSHSQTTQQNRSHQTGSTGAQSQGSTHDQAGGAGTQVQHKYQTGQVVTGGHAQTQGHTARPWSSIEISLWAKRGLENRDRPRYSQAMVKDGHSQAMGQATVKDRHSQAMGQATVKDGHSQAMGQAMVRDGHSQAMGQATVKDGHSQAMGQATVKDGHSQAMGQAMVRDGHSQAMGLAMGWTQSGHGQGWTQVSNYEAGKPVQGGQGQTGASAQTGRQDGSSTQPEGSVTGGQGESESTEIHEEWVDDYSREIEFPPRDQAGL</sequence>